<dbReference type="AlphaFoldDB" id="A0A2D1U5S0"/>
<protein>
    <recommendedName>
        <fullName evidence="4">DUF3592 domain-containing protein</fullName>
    </recommendedName>
</protein>
<keyword evidence="1" id="KW-0812">Transmembrane</keyword>
<gene>
    <name evidence="2" type="ORF">CPT03_10815</name>
</gene>
<dbReference type="RefSeq" id="WP_099438870.1">
    <property type="nucleotide sequence ID" value="NZ_CP024091.1"/>
</dbReference>
<dbReference type="Proteomes" id="UP000223749">
    <property type="component" value="Chromosome"/>
</dbReference>
<organism evidence="2 3">
    <name type="scientific">Pedobacter ginsengisoli</name>
    <dbReference type="NCBI Taxonomy" id="363852"/>
    <lineage>
        <taxon>Bacteria</taxon>
        <taxon>Pseudomonadati</taxon>
        <taxon>Bacteroidota</taxon>
        <taxon>Sphingobacteriia</taxon>
        <taxon>Sphingobacteriales</taxon>
        <taxon>Sphingobacteriaceae</taxon>
        <taxon>Pedobacter</taxon>
    </lineage>
</organism>
<evidence type="ECO:0000313" key="3">
    <source>
        <dbReference type="Proteomes" id="UP000223749"/>
    </source>
</evidence>
<feature type="transmembrane region" description="Helical" evidence="1">
    <location>
        <begin position="70"/>
        <end position="91"/>
    </location>
</feature>
<dbReference type="EMBL" id="CP024091">
    <property type="protein sequence ID" value="ATP56937.1"/>
    <property type="molecule type" value="Genomic_DNA"/>
</dbReference>
<name>A0A2D1U5S0_9SPHI</name>
<dbReference type="KEGG" id="pgs:CPT03_10815"/>
<keyword evidence="1" id="KW-1133">Transmembrane helix</keyword>
<keyword evidence="3" id="KW-1185">Reference proteome</keyword>
<evidence type="ECO:0000313" key="2">
    <source>
        <dbReference type="EMBL" id="ATP56937.1"/>
    </source>
</evidence>
<evidence type="ECO:0000256" key="1">
    <source>
        <dbReference type="SAM" id="Phobius"/>
    </source>
</evidence>
<accession>A0A2D1U5S0</accession>
<proteinExistence type="predicted"/>
<reference evidence="2 3" key="1">
    <citation type="submission" date="2017-10" db="EMBL/GenBank/DDBJ databases">
        <title>Whole genome of Pedobacter ginsengisoli T01R-27 isolated from tomato rhizosphere.</title>
        <authorList>
            <person name="Weon H.-Y."/>
            <person name="Lee S.A."/>
            <person name="Sang M.K."/>
            <person name="Song J."/>
        </authorList>
    </citation>
    <scope>NUCLEOTIDE SEQUENCE [LARGE SCALE GENOMIC DNA]</scope>
    <source>
        <strain evidence="2 3">T01R-27</strain>
    </source>
</reference>
<keyword evidence="1" id="KW-0472">Membrane</keyword>
<feature type="transmembrane region" description="Helical" evidence="1">
    <location>
        <begin position="15"/>
        <end position="34"/>
    </location>
</feature>
<dbReference type="OrthoDB" id="9846234at2"/>
<sequence length="182" mass="20731">MIGHLKLTVPSTTRTISTFVITAIILLCIYIAVFQPWYNSFKIHTPTLLMAGTYSLLALKNLWLDTSNMNWTRILFPGVIILIVGISAFGISKLQKIYYSYELANHGQTVVAKVDIVGTHDFNFFDGHKNYAVVRYKFNNKPLYKEVDNKGQKLIKGETIMLRLSTQHPHIIEVVDIISFLP</sequence>
<evidence type="ECO:0008006" key="4">
    <source>
        <dbReference type="Google" id="ProtNLM"/>
    </source>
</evidence>